<feature type="transmembrane region" description="Helical" evidence="9">
    <location>
        <begin position="37"/>
        <end position="59"/>
    </location>
</feature>
<keyword evidence="5 9" id="KW-0812">Transmembrane</keyword>
<accession>A0A3M2LAS0</accession>
<dbReference type="PANTHER" id="PTHR33908">
    <property type="entry name" value="MANNOSYLTRANSFERASE YKCB-RELATED"/>
    <property type="match status" value="1"/>
</dbReference>
<feature type="transmembrane region" description="Helical" evidence="9">
    <location>
        <begin position="352"/>
        <end position="373"/>
    </location>
</feature>
<dbReference type="GO" id="GO:0005886">
    <property type="term" value="C:plasma membrane"/>
    <property type="evidence" value="ECO:0007669"/>
    <property type="project" value="UniProtKB-SubCell"/>
</dbReference>
<comment type="caution">
    <text evidence="12">The sequence shown here is derived from an EMBL/GenBank/DDBJ whole genome shotgun (WGS) entry which is preliminary data.</text>
</comment>
<dbReference type="GO" id="GO:0010041">
    <property type="term" value="P:response to iron(III) ion"/>
    <property type="evidence" value="ECO:0007669"/>
    <property type="project" value="TreeGrafter"/>
</dbReference>
<dbReference type="InterPro" id="IPR038731">
    <property type="entry name" value="RgtA/B/C-like"/>
</dbReference>
<keyword evidence="7 9" id="KW-0472">Membrane</keyword>
<dbReference type="AlphaFoldDB" id="A0A3M2LAS0"/>
<evidence type="ECO:0000259" key="10">
    <source>
        <dbReference type="Pfam" id="PF13231"/>
    </source>
</evidence>
<dbReference type="OrthoDB" id="5241882at2"/>
<evidence type="ECO:0000256" key="8">
    <source>
        <dbReference type="SAM" id="MobiDB-lite"/>
    </source>
</evidence>
<feature type="domain" description="Glycosyltransferase RgtA/B/C/D-like" evidence="10">
    <location>
        <begin position="90"/>
        <end position="253"/>
    </location>
</feature>
<feature type="transmembrane region" description="Helical" evidence="9">
    <location>
        <begin position="144"/>
        <end position="166"/>
    </location>
</feature>
<feature type="compositionally biased region" description="Low complexity" evidence="8">
    <location>
        <begin position="548"/>
        <end position="560"/>
    </location>
</feature>
<feature type="transmembrane region" description="Helical" evidence="9">
    <location>
        <begin position="217"/>
        <end position="235"/>
    </location>
</feature>
<evidence type="ECO:0000313" key="12">
    <source>
        <dbReference type="EMBL" id="RMI34689.1"/>
    </source>
</evidence>
<dbReference type="PANTHER" id="PTHR33908:SF3">
    <property type="entry name" value="UNDECAPRENYL PHOSPHATE-ALPHA-4-AMINO-4-DEOXY-L-ARABINOSE ARABINOSYL TRANSFERASE"/>
    <property type="match status" value="1"/>
</dbReference>
<dbReference type="Proteomes" id="UP000282674">
    <property type="component" value="Unassembled WGS sequence"/>
</dbReference>
<evidence type="ECO:0000313" key="13">
    <source>
        <dbReference type="Proteomes" id="UP000282674"/>
    </source>
</evidence>
<organism evidence="12 13">
    <name type="scientific">Actinomadura harenae</name>
    <dbReference type="NCBI Taxonomy" id="2483351"/>
    <lineage>
        <taxon>Bacteria</taxon>
        <taxon>Bacillati</taxon>
        <taxon>Actinomycetota</taxon>
        <taxon>Actinomycetes</taxon>
        <taxon>Streptosporangiales</taxon>
        <taxon>Thermomonosporaceae</taxon>
        <taxon>Actinomadura</taxon>
    </lineage>
</organism>
<evidence type="ECO:0000256" key="1">
    <source>
        <dbReference type="ARBA" id="ARBA00004651"/>
    </source>
</evidence>
<sequence length="739" mass="73844">MLVDETSAARPGGGRARWARRLVLGGADDPRWARPGLWALLAATAVLYVWGLGASGWANAFYAAAAQAGSVSWKAMFFGASDAAGAITVDKTPLALWPMALSARVFGVNAWSLLVPQALMGVGTVASVHAAVRRALAGEVGRDVAAGAGLLAGAVLAVTPVAVLMFRFNNPDALLVLLLSVGVYALVRAQERASTGWLLVAAAAVGSGFLAKMLQAFLVLPVFALVYLVVAPTPLRRRVWQSLAAGGALLVAAGWWVAVVALVPASSRPYIGGSQHNSVLELALGYNGLGRLNGNETGGLGNTDGDAGWLRMFGTQVGGQIAWLVPAALLLLVAGLWAVRRTPRAGAARASLLVWGGWVLVTGVVFSLMRGIFHEYYTVALAPAVAALVGLGAGLVWPRRRVPGWAGVLAGTVAVSAVWACVLLHRTPQWRPWLTAVVVVAALVALVLIASSASEGADRAATAARGEGSGAGGVVEAGDRGGRGGRVVAGGTVVASLVTVFAGPVAYALDTASTPHSGAIVTAGPSTGRGPGGFGGHMRMRGGGGQGAWARGMPNGTPNGMQGGMPGAGGSGGAFPGFAGNGGPGTSGGFGGPPPGGGFPGGRGRGGHGGPGGLLGTAKPSSELVAALRRDASSYTWVAAAVGSNNAAGYQLATGRPVMAVGGFNGTDPAPTLEGFQRLVAAGRVHYFVGGSMPGARGGSSGGSDDARRIAAWVEGGFAARTVGGVTVYDLTTGLAGGR</sequence>
<feature type="compositionally biased region" description="Gly residues" evidence="8">
    <location>
        <begin position="598"/>
        <end position="615"/>
    </location>
</feature>
<dbReference type="Pfam" id="PF13231">
    <property type="entry name" value="PMT_2"/>
    <property type="match status" value="1"/>
</dbReference>
<feature type="compositionally biased region" description="Gly residues" evidence="8">
    <location>
        <begin position="561"/>
        <end position="591"/>
    </location>
</feature>
<dbReference type="GO" id="GO:0009103">
    <property type="term" value="P:lipopolysaccharide biosynthetic process"/>
    <property type="evidence" value="ECO:0007669"/>
    <property type="project" value="UniProtKB-ARBA"/>
</dbReference>
<feature type="domain" description="Putative mannosyltransferase YkcA/B-like C-terminal" evidence="11">
    <location>
        <begin position="624"/>
        <end position="715"/>
    </location>
</feature>
<feature type="transmembrane region" description="Helical" evidence="9">
    <location>
        <begin position="431"/>
        <end position="450"/>
    </location>
</feature>
<evidence type="ECO:0000256" key="9">
    <source>
        <dbReference type="SAM" id="Phobius"/>
    </source>
</evidence>
<feature type="transmembrane region" description="Helical" evidence="9">
    <location>
        <begin position="379"/>
        <end position="397"/>
    </location>
</feature>
<keyword evidence="13" id="KW-1185">Reference proteome</keyword>
<dbReference type="InterPro" id="IPR056785">
    <property type="entry name" value="YkcA/B-like_C"/>
</dbReference>
<reference evidence="12 13" key="1">
    <citation type="submission" date="2018-10" db="EMBL/GenBank/DDBJ databases">
        <title>Isolation from soil.</title>
        <authorList>
            <person name="Hu J."/>
        </authorList>
    </citation>
    <scope>NUCLEOTIDE SEQUENCE [LARGE SCALE GENOMIC DNA]</scope>
    <source>
        <strain evidence="12 13">NEAU-Ht49</strain>
    </source>
</reference>
<keyword evidence="3" id="KW-0328">Glycosyltransferase</keyword>
<evidence type="ECO:0000256" key="2">
    <source>
        <dbReference type="ARBA" id="ARBA00022475"/>
    </source>
</evidence>
<feature type="transmembrane region" description="Helical" evidence="9">
    <location>
        <begin position="321"/>
        <end position="340"/>
    </location>
</feature>
<gene>
    <name evidence="12" type="ORF">EBO15_40500</name>
</gene>
<feature type="region of interest" description="Disordered" evidence="8">
    <location>
        <begin position="544"/>
        <end position="618"/>
    </location>
</feature>
<evidence type="ECO:0000256" key="5">
    <source>
        <dbReference type="ARBA" id="ARBA00022692"/>
    </source>
</evidence>
<dbReference type="InterPro" id="IPR050297">
    <property type="entry name" value="LipidA_mod_glycosyltrf_83"/>
</dbReference>
<keyword evidence="2" id="KW-1003">Cell membrane</keyword>
<dbReference type="GO" id="GO:0016763">
    <property type="term" value="F:pentosyltransferase activity"/>
    <property type="evidence" value="ECO:0007669"/>
    <property type="project" value="TreeGrafter"/>
</dbReference>
<feature type="transmembrane region" description="Helical" evidence="9">
    <location>
        <begin position="109"/>
        <end position="132"/>
    </location>
</feature>
<protein>
    <submittedName>
        <fullName evidence="12">Glycosyl transferase</fullName>
    </submittedName>
</protein>
<evidence type="ECO:0000256" key="7">
    <source>
        <dbReference type="ARBA" id="ARBA00023136"/>
    </source>
</evidence>
<dbReference type="Pfam" id="PF24878">
    <property type="entry name" value="YkcB_C"/>
    <property type="match status" value="1"/>
</dbReference>
<evidence type="ECO:0000256" key="3">
    <source>
        <dbReference type="ARBA" id="ARBA00022676"/>
    </source>
</evidence>
<proteinExistence type="predicted"/>
<keyword evidence="4 12" id="KW-0808">Transferase</keyword>
<name>A0A3M2LAS0_9ACTN</name>
<dbReference type="EMBL" id="RFFG01000162">
    <property type="protein sequence ID" value="RMI34689.1"/>
    <property type="molecule type" value="Genomic_DNA"/>
</dbReference>
<evidence type="ECO:0000256" key="6">
    <source>
        <dbReference type="ARBA" id="ARBA00022989"/>
    </source>
</evidence>
<evidence type="ECO:0000256" key="4">
    <source>
        <dbReference type="ARBA" id="ARBA00022679"/>
    </source>
</evidence>
<feature type="transmembrane region" description="Helical" evidence="9">
    <location>
        <begin position="404"/>
        <end position="425"/>
    </location>
</feature>
<feature type="transmembrane region" description="Helical" evidence="9">
    <location>
        <begin position="487"/>
        <end position="509"/>
    </location>
</feature>
<keyword evidence="6 9" id="KW-1133">Transmembrane helix</keyword>
<comment type="subcellular location">
    <subcellularLocation>
        <location evidence="1">Cell membrane</location>
        <topology evidence="1">Multi-pass membrane protein</topology>
    </subcellularLocation>
</comment>
<evidence type="ECO:0000259" key="11">
    <source>
        <dbReference type="Pfam" id="PF24878"/>
    </source>
</evidence>
<feature type="transmembrane region" description="Helical" evidence="9">
    <location>
        <begin position="242"/>
        <end position="263"/>
    </location>
</feature>